<feature type="binding site" evidence="9">
    <location>
        <position position="178"/>
    </location>
    <ligand>
        <name>pyridoxal 5'-phosphate</name>
        <dbReference type="ChEBI" id="CHEBI:597326"/>
    </ligand>
</feature>
<comment type="function">
    <text evidence="9">Involved in the synthesis of meso-diaminopimelate (m-DAP or DL-DAP), required for both lysine and peptidoglycan biosynthesis. Catalyzes the direct conversion of tetrahydrodipicolinate to LL-diaminopimelate.</text>
</comment>
<name>A0A5M9I155_9FIRM</name>
<organism evidence="11 12">
    <name type="scientific">Mediterraneibacter catenae</name>
    <dbReference type="NCBI Taxonomy" id="2594882"/>
    <lineage>
        <taxon>Bacteria</taxon>
        <taxon>Bacillati</taxon>
        <taxon>Bacillota</taxon>
        <taxon>Clostridia</taxon>
        <taxon>Lachnospirales</taxon>
        <taxon>Lachnospiraceae</taxon>
        <taxon>Mediterraneibacter</taxon>
    </lineage>
</organism>
<evidence type="ECO:0000256" key="3">
    <source>
        <dbReference type="ARBA" id="ARBA00013138"/>
    </source>
</evidence>
<dbReference type="NCBIfam" id="TIGR03542">
    <property type="entry name" value="DAPAT_plant"/>
    <property type="match status" value="1"/>
</dbReference>
<comment type="caution">
    <text evidence="11">The sequence shown here is derived from an EMBL/GenBank/DDBJ whole genome shotgun (WGS) entry which is preliminary data.</text>
</comment>
<dbReference type="PANTHER" id="PTHR43144">
    <property type="entry name" value="AMINOTRANSFERASE"/>
    <property type="match status" value="1"/>
</dbReference>
<feature type="binding site" evidence="9">
    <location>
        <position position="74"/>
    </location>
    <ligand>
        <name>pyridoxal 5'-phosphate</name>
        <dbReference type="ChEBI" id="CHEBI:597326"/>
    </ligand>
</feature>
<dbReference type="Pfam" id="PF00155">
    <property type="entry name" value="Aminotran_1_2"/>
    <property type="match status" value="1"/>
</dbReference>
<dbReference type="SUPFAM" id="SSF53383">
    <property type="entry name" value="PLP-dependent transferases"/>
    <property type="match status" value="1"/>
</dbReference>
<evidence type="ECO:0000313" key="12">
    <source>
        <dbReference type="Proteomes" id="UP000322025"/>
    </source>
</evidence>
<evidence type="ECO:0000256" key="2">
    <source>
        <dbReference type="ARBA" id="ARBA00004982"/>
    </source>
</evidence>
<accession>A0A5M9I155</accession>
<dbReference type="EC" id="2.6.1.83" evidence="3 9"/>
<proteinExistence type="inferred from homology"/>
<dbReference type="Gene3D" id="3.90.1150.10">
    <property type="entry name" value="Aspartate Aminotransferase, domain 1"/>
    <property type="match status" value="1"/>
</dbReference>
<dbReference type="InterPro" id="IPR015422">
    <property type="entry name" value="PyrdxlP-dep_Trfase_small"/>
</dbReference>
<comment type="cofactor">
    <cofactor evidence="1 9">
        <name>pyridoxal 5'-phosphate</name>
        <dbReference type="ChEBI" id="CHEBI:597326"/>
    </cofactor>
</comment>
<keyword evidence="6 9" id="KW-0808">Transferase</keyword>
<dbReference type="RefSeq" id="WP_150309993.1">
    <property type="nucleotide sequence ID" value="NZ_VMSO01000001.1"/>
</dbReference>
<gene>
    <name evidence="9" type="primary">dapL</name>
    <name evidence="11" type="ORF">FNY66_00700</name>
</gene>
<dbReference type="Proteomes" id="UP000322025">
    <property type="component" value="Unassembled WGS sequence"/>
</dbReference>
<dbReference type="GO" id="GO:0030170">
    <property type="term" value="F:pyridoxal phosphate binding"/>
    <property type="evidence" value="ECO:0007669"/>
    <property type="project" value="UniProtKB-UniRule"/>
</dbReference>
<feature type="binding site" evidence="9">
    <location>
        <begin position="109"/>
        <end position="110"/>
    </location>
    <ligand>
        <name>pyridoxal 5'-phosphate</name>
        <dbReference type="ChEBI" id="CHEBI:597326"/>
    </ligand>
</feature>
<evidence type="ECO:0000256" key="8">
    <source>
        <dbReference type="ARBA" id="ARBA00051934"/>
    </source>
</evidence>
<comment type="pathway">
    <text evidence="2 9">Amino-acid biosynthesis; L-lysine biosynthesis via DAP pathway; LL-2,6-diaminopimelate from (S)-tetrahydrodipicolinate (aminotransferase route): step 1/1.</text>
</comment>
<dbReference type="UniPathway" id="UPA00034">
    <property type="reaction ID" value="UER00466"/>
</dbReference>
<evidence type="ECO:0000259" key="10">
    <source>
        <dbReference type="Pfam" id="PF00155"/>
    </source>
</evidence>
<dbReference type="OrthoDB" id="9813612at2"/>
<comment type="catalytic activity">
    <reaction evidence="8 9">
        <text>(2S,6S)-2,6-diaminopimelate + 2-oxoglutarate = (S)-2,3,4,5-tetrahydrodipicolinate + L-glutamate + H2O + H(+)</text>
        <dbReference type="Rhea" id="RHEA:23988"/>
        <dbReference type="ChEBI" id="CHEBI:15377"/>
        <dbReference type="ChEBI" id="CHEBI:15378"/>
        <dbReference type="ChEBI" id="CHEBI:16810"/>
        <dbReference type="ChEBI" id="CHEBI:16845"/>
        <dbReference type="ChEBI" id="CHEBI:29985"/>
        <dbReference type="ChEBI" id="CHEBI:57609"/>
        <dbReference type="EC" id="2.6.1.83"/>
    </reaction>
</comment>
<feature type="binding site" evidence="9">
    <location>
        <position position="209"/>
    </location>
    <ligand>
        <name>pyridoxal 5'-phosphate</name>
        <dbReference type="ChEBI" id="CHEBI:597326"/>
    </ligand>
</feature>
<dbReference type="InterPro" id="IPR004839">
    <property type="entry name" value="Aminotransferase_I/II_large"/>
</dbReference>
<evidence type="ECO:0000256" key="6">
    <source>
        <dbReference type="ARBA" id="ARBA00022679"/>
    </source>
</evidence>
<evidence type="ECO:0000256" key="7">
    <source>
        <dbReference type="ARBA" id="ARBA00022898"/>
    </source>
</evidence>
<dbReference type="InterPro" id="IPR015421">
    <property type="entry name" value="PyrdxlP-dep_Trfase_major"/>
</dbReference>
<dbReference type="GO" id="GO:0033362">
    <property type="term" value="P:lysine biosynthetic process via diaminopimelate, diaminopimelate-aminotransferase pathway"/>
    <property type="evidence" value="ECO:0007669"/>
    <property type="project" value="UniProtKB-UniRule"/>
</dbReference>
<feature type="binding site" evidence="9">
    <location>
        <position position="248"/>
    </location>
    <ligand>
        <name>pyridoxal 5'-phosphate</name>
        <dbReference type="ChEBI" id="CHEBI:597326"/>
    </ligand>
</feature>
<sequence length="400" mass="44851">MPKLNENYLNVQDSYLFAEIARRVKAYEENHPDKAGSIIRLGIGDVTRPLTKSAVEGLHKAVDEQTVSETFKGYGPEQGYEFARKAVADYYARNGVSVDADDVFISDGAKSDTGNITELFAQDNVILVPDPVYPVYVDTNTMDGKKIIYMNGTEENDFLPMPDNNVKADIIYLCSPNNPTGACYNKEQLKAWVDYALANEAVILFDSAYEAFVSEPELPRSIYAVEGAKKCAIEFCSLSKTAGFTGTRFSYTVVPKELVFATSDGKELSLHDMWNRRQSTKFNGTPYIIQYAAAQVFTEQGMSECMENISYYMENARVIAETLRKKNIPFTGGVNSPYIWFKCPNGMESWELFDHLLENIQVVGTPGAGFGVNGKNYFRLTSFGTHEKTKEAMERFDKLF</sequence>
<keyword evidence="12" id="KW-1185">Reference proteome</keyword>
<evidence type="ECO:0000313" key="11">
    <source>
        <dbReference type="EMBL" id="KAA8502818.1"/>
    </source>
</evidence>
<feature type="binding site" evidence="9">
    <location>
        <begin position="237"/>
        <end position="239"/>
    </location>
    <ligand>
        <name>pyridoxal 5'-phosphate</name>
        <dbReference type="ChEBI" id="CHEBI:597326"/>
    </ligand>
</feature>
<comment type="similarity">
    <text evidence="9">Belongs to the class-I pyridoxal-phosphate-dependent aminotransferase family. LL-diaminopimelate aminotransferase subfamily.</text>
</comment>
<feature type="binding site" evidence="9">
    <location>
        <position position="379"/>
    </location>
    <ligand>
        <name>substrate</name>
    </ligand>
</feature>
<evidence type="ECO:0000256" key="1">
    <source>
        <dbReference type="ARBA" id="ARBA00001933"/>
    </source>
</evidence>
<comment type="subunit">
    <text evidence="9">Homodimer.</text>
</comment>
<dbReference type="AlphaFoldDB" id="A0A5M9I155"/>
<feature type="binding site" evidence="9">
    <location>
        <position position="44"/>
    </location>
    <ligand>
        <name>substrate</name>
    </ligand>
</feature>
<dbReference type="EMBL" id="VMSO01000001">
    <property type="protein sequence ID" value="KAA8502818.1"/>
    <property type="molecule type" value="Genomic_DNA"/>
</dbReference>
<feature type="binding site" evidence="9">
    <location>
        <position position="133"/>
    </location>
    <ligand>
        <name>substrate</name>
    </ligand>
</feature>
<protein>
    <recommendedName>
        <fullName evidence="4 9">LL-diaminopimelate aminotransferase</fullName>
        <shortName evidence="9">DAP-AT</shortName>
        <shortName evidence="9">DAP-aminotransferase</shortName>
        <shortName evidence="9">LL-DAP-aminotransferase</shortName>
        <ecNumber evidence="3 9">2.6.1.83</ecNumber>
    </recommendedName>
</protein>
<feature type="modified residue" description="N6-(pyridoxal phosphate)lysine" evidence="9">
    <location>
        <position position="240"/>
    </location>
</feature>
<feature type="binding site" evidence="9">
    <location>
        <position position="178"/>
    </location>
    <ligand>
        <name>substrate</name>
    </ligand>
</feature>
<dbReference type="InterPro" id="IPR019942">
    <property type="entry name" value="DapL/ALD1"/>
</dbReference>
<dbReference type="FunFam" id="3.40.640.10:FF:000099">
    <property type="entry name" value="LL-diaminopimelate aminotransferase, chloroplastic"/>
    <property type="match status" value="1"/>
</dbReference>
<dbReference type="InterPro" id="IPR015424">
    <property type="entry name" value="PyrdxlP-dep_Trfase"/>
</dbReference>
<keyword evidence="7 9" id="KW-0663">Pyridoxal phosphate</keyword>
<dbReference type="HAMAP" id="MF_01642">
    <property type="entry name" value="DapL_aminotrans_1"/>
    <property type="match status" value="1"/>
</dbReference>
<feature type="binding site" evidence="9">
    <location>
        <position position="133"/>
    </location>
    <ligand>
        <name>pyridoxal 5'-phosphate</name>
        <dbReference type="ChEBI" id="CHEBI:597326"/>
    </ligand>
</feature>
<feature type="binding site" evidence="9">
    <location>
        <position position="283"/>
    </location>
    <ligand>
        <name>substrate</name>
    </ligand>
</feature>
<dbReference type="Gene3D" id="3.40.640.10">
    <property type="entry name" value="Type I PLP-dependent aspartate aminotransferase-like (Major domain)"/>
    <property type="match status" value="1"/>
</dbReference>
<evidence type="ECO:0000256" key="9">
    <source>
        <dbReference type="HAMAP-Rule" id="MF_01642"/>
    </source>
</evidence>
<feature type="binding site" evidence="9">
    <location>
        <position position="110"/>
    </location>
    <ligand>
        <name>substrate</name>
    </ligand>
</feature>
<reference evidence="11" key="1">
    <citation type="submission" date="2019-07" db="EMBL/GenBank/DDBJ databases">
        <authorList>
            <person name="Wongkuna S."/>
            <person name="Scaria J."/>
        </authorList>
    </citation>
    <scope>NUCLEOTIDE SEQUENCE [LARGE SCALE GENOMIC DNA]</scope>
    <source>
        <strain evidence="11">SW178</strain>
    </source>
</reference>
<feature type="binding site" evidence="9">
    <location>
        <position position="283"/>
    </location>
    <ligand>
        <name>pyridoxal 5'-phosphate</name>
        <dbReference type="ChEBI" id="CHEBI:597326"/>
    </ligand>
</feature>
<evidence type="ECO:0000256" key="5">
    <source>
        <dbReference type="ARBA" id="ARBA00022576"/>
    </source>
</evidence>
<feature type="domain" description="Aminotransferase class I/classII large" evidence="10">
    <location>
        <begin position="38"/>
        <end position="396"/>
    </location>
</feature>
<feature type="binding site" evidence="9">
    <location>
        <position position="15"/>
    </location>
    <ligand>
        <name>substrate</name>
    </ligand>
</feature>
<evidence type="ECO:0000256" key="4">
    <source>
        <dbReference type="ARBA" id="ARBA00018052"/>
    </source>
</evidence>
<dbReference type="CDD" id="cd00609">
    <property type="entry name" value="AAT_like"/>
    <property type="match status" value="1"/>
</dbReference>
<dbReference type="GO" id="GO:0010285">
    <property type="term" value="F:L,L-diaminopimelate aminotransferase activity"/>
    <property type="evidence" value="ECO:0007669"/>
    <property type="project" value="UniProtKB-UniRule"/>
</dbReference>
<keyword evidence="5 9" id="KW-0032">Aminotransferase</keyword>